<dbReference type="Gene3D" id="3.40.50.300">
    <property type="entry name" value="P-loop containing nucleotide triphosphate hydrolases"/>
    <property type="match status" value="1"/>
</dbReference>
<organism evidence="1 2">
    <name type="scientific">Schaedlerella arabinosiphila</name>
    <dbReference type="NCBI Taxonomy" id="2044587"/>
    <lineage>
        <taxon>Bacteria</taxon>
        <taxon>Bacillati</taxon>
        <taxon>Bacillota</taxon>
        <taxon>Clostridia</taxon>
        <taxon>Lachnospirales</taxon>
        <taxon>Lachnospiraceae</taxon>
        <taxon>Schaedlerella</taxon>
    </lineage>
</organism>
<dbReference type="AlphaFoldDB" id="A0A9X5CAW0"/>
<sequence>MYCILVTGIPAAGKSTMAEFLAERLELPVISKDSLKELLYDTIGFCSREEKVKLGIAAMNTMYYLAEQLMKRKQAFILENNFENISKEGLLSLLETYAYKAITVTLTGDYQKIYQRFLKRNDSPDRHRGHVVNDCFPEKVQNRYIPQISYEDFAGGIVNRGMDSFAANGPQIIVDTTDFTQIDREELLRQIRHFTVWL</sequence>
<dbReference type="OrthoDB" id="1648091at2"/>
<protein>
    <submittedName>
        <fullName evidence="1">AAA family ATPase</fullName>
    </submittedName>
</protein>
<dbReference type="Proteomes" id="UP000474104">
    <property type="component" value="Unassembled WGS sequence"/>
</dbReference>
<gene>
    <name evidence="1" type="ORF">FMM80_12005</name>
</gene>
<proteinExistence type="predicted"/>
<dbReference type="SUPFAM" id="SSF52540">
    <property type="entry name" value="P-loop containing nucleoside triphosphate hydrolases"/>
    <property type="match status" value="1"/>
</dbReference>
<evidence type="ECO:0000313" key="1">
    <source>
        <dbReference type="EMBL" id="NDO69357.1"/>
    </source>
</evidence>
<evidence type="ECO:0000313" key="2">
    <source>
        <dbReference type="Proteomes" id="UP000474104"/>
    </source>
</evidence>
<accession>A0A9X5CAW0</accession>
<comment type="caution">
    <text evidence="1">The sequence shown here is derived from an EMBL/GenBank/DDBJ whole genome shotgun (WGS) entry which is preliminary data.</text>
</comment>
<dbReference type="EMBL" id="VIRB01000072">
    <property type="protein sequence ID" value="NDO69357.1"/>
    <property type="molecule type" value="Genomic_DNA"/>
</dbReference>
<name>A0A9X5CAW0_9FIRM</name>
<dbReference type="Pfam" id="PF13238">
    <property type="entry name" value="AAA_18"/>
    <property type="match status" value="1"/>
</dbReference>
<reference evidence="1 2" key="1">
    <citation type="submission" date="2019-07" db="EMBL/GenBank/DDBJ databases">
        <title>Draft genome sequences of 15 bacterial species constituting the stable defined intestinal microbiota of the GM15 gnotobiotic mouse model.</title>
        <authorList>
            <person name="Elie C."/>
            <person name="Mathieu A."/>
            <person name="Saliou A."/>
            <person name="Darnaud M."/>
            <person name="Leulier F."/>
            <person name="Tamellini A."/>
        </authorList>
    </citation>
    <scope>NUCLEOTIDE SEQUENCE [LARGE SCALE GENOMIC DNA]</scope>
    <source>
        <strain evidence="2">ASF 502</strain>
    </source>
</reference>
<dbReference type="InterPro" id="IPR027417">
    <property type="entry name" value="P-loop_NTPase"/>
</dbReference>